<dbReference type="Proteomes" id="UP000008549">
    <property type="component" value="Unassembled WGS sequence"/>
</dbReference>
<dbReference type="GO" id="GO:0016042">
    <property type="term" value="P:lipid catabolic process"/>
    <property type="evidence" value="ECO:0000318"/>
    <property type="project" value="GO_Central"/>
</dbReference>
<dbReference type="OMA" id="CQHAFAF"/>
<dbReference type="AlphaFoldDB" id="A8WMB3"/>
<dbReference type="eggNOG" id="ENOG502QSTS">
    <property type="taxonomic scope" value="Eukaryota"/>
</dbReference>
<evidence type="ECO:0000313" key="3">
    <source>
        <dbReference type="Proteomes" id="UP000008549"/>
    </source>
</evidence>
<evidence type="ECO:0000313" key="2">
    <source>
        <dbReference type="EMBL" id="CAP21617.2"/>
    </source>
</evidence>
<reference evidence="2 3" key="2">
    <citation type="journal article" date="2011" name="PLoS Genet.">
        <title>Caenorhabditis briggsae recombinant inbred line genotypes reveal inter-strain incompatibility and the evolution of recombination.</title>
        <authorList>
            <person name="Ross J.A."/>
            <person name="Koboldt D.C."/>
            <person name="Staisch J.E."/>
            <person name="Chamberlin H.M."/>
            <person name="Gupta B.P."/>
            <person name="Miller R.D."/>
            <person name="Baird S.E."/>
            <person name="Haag E.S."/>
        </authorList>
    </citation>
    <scope>NUCLEOTIDE SEQUENCE [LARGE SCALE GENOMIC DNA]</scope>
    <source>
        <strain evidence="2 3">AF16</strain>
    </source>
</reference>
<dbReference type="HOGENOM" id="CLU_049494_1_1_1"/>
<feature type="chain" id="PRO_5002728822" evidence="1">
    <location>
        <begin position="21"/>
        <end position="426"/>
    </location>
</feature>
<organism evidence="2 3">
    <name type="scientific">Caenorhabditis briggsae</name>
    <dbReference type="NCBI Taxonomy" id="6238"/>
    <lineage>
        <taxon>Eukaryota</taxon>
        <taxon>Metazoa</taxon>
        <taxon>Ecdysozoa</taxon>
        <taxon>Nematoda</taxon>
        <taxon>Chromadorea</taxon>
        <taxon>Rhabditida</taxon>
        <taxon>Rhabditina</taxon>
        <taxon>Rhabditomorpha</taxon>
        <taxon>Rhabditoidea</taxon>
        <taxon>Rhabditidae</taxon>
        <taxon>Peloderinae</taxon>
        <taxon>Caenorhabditis</taxon>
    </lineage>
</organism>
<gene>
    <name evidence="4" type="primary">lips-1</name>
    <name evidence="2" type="synonym">Cbr-lips-1</name>
    <name evidence="4" type="ORF">CBG00116</name>
    <name evidence="2" type="ORF">CBG_00116</name>
</gene>
<dbReference type="FunFam" id="3.40.50.1820:FF:000191">
    <property type="entry name" value="LIPaSe related"/>
    <property type="match status" value="1"/>
</dbReference>
<dbReference type="InterPro" id="IPR002918">
    <property type="entry name" value="Lipase_EstA/Esterase_EstB"/>
</dbReference>
<dbReference type="Pfam" id="PF01674">
    <property type="entry name" value="Lipase_2"/>
    <property type="match status" value="1"/>
</dbReference>
<dbReference type="WormBase" id="CBG00116">
    <property type="protein sequence ID" value="CBP46129"/>
    <property type="gene ID" value="WBGene00023592"/>
    <property type="gene designation" value="Cbr-lips-1"/>
</dbReference>
<dbReference type="ESTHER" id="caebr-A8WMB3">
    <property type="family name" value="Lipase_2"/>
</dbReference>
<name>A8WMB3_CAEBR</name>
<evidence type="ECO:0000256" key="1">
    <source>
        <dbReference type="SAM" id="SignalP"/>
    </source>
</evidence>
<dbReference type="FunCoup" id="A8WMB3">
    <property type="interactions" value="5"/>
</dbReference>
<feature type="signal peptide" evidence="1">
    <location>
        <begin position="1"/>
        <end position="20"/>
    </location>
</feature>
<reference evidence="2 3" key="1">
    <citation type="journal article" date="2003" name="PLoS Biol.">
        <title>The genome sequence of Caenorhabditis briggsae: a platform for comparative genomics.</title>
        <authorList>
            <person name="Stein L.D."/>
            <person name="Bao Z."/>
            <person name="Blasiar D."/>
            <person name="Blumenthal T."/>
            <person name="Brent M.R."/>
            <person name="Chen N."/>
            <person name="Chinwalla A."/>
            <person name="Clarke L."/>
            <person name="Clee C."/>
            <person name="Coghlan A."/>
            <person name="Coulson A."/>
            <person name="D'Eustachio P."/>
            <person name="Fitch D.H."/>
            <person name="Fulton L.A."/>
            <person name="Fulton R.E."/>
            <person name="Griffiths-Jones S."/>
            <person name="Harris T.W."/>
            <person name="Hillier L.W."/>
            <person name="Kamath R."/>
            <person name="Kuwabara P.E."/>
            <person name="Mardis E.R."/>
            <person name="Marra M.A."/>
            <person name="Miner T.L."/>
            <person name="Minx P."/>
            <person name="Mullikin J.C."/>
            <person name="Plumb R.W."/>
            <person name="Rogers J."/>
            <person name="Schein J.E."/>
            <person name="Sohrmann M."/>
            <person name="Spieth J."/>
            <person name="Stajich J.E."/>
            <person name="Wei C."/>
            <person name="Willey D."/>
            <person name="Wilson R.K."/>
            <person name="Durbin R."/>
            <person name="Waterston R.H."/>
        </authorList>
    </citation>
    <scope>NUCLEOTIDE SEQUENCE [LARGE SCALE GENOMIC DNA]</scope>
    <source>
        <strain evidence="2 3">AF16</strain>
    </source>
</reference>
<protein>
    <submittedName>
        <fullName evidence="2">Protein CBR-LIPS-1</fullName>
    </submittedName>
</protein>
<proteinExistence type="predicted"/>
<dbReference type="PANTHER" id="PTHR32015:SF9">
    <property type="entry name" value="LIPASE RELATED-RELATED"/>
    <property type="match status" value="1"/>
</dbReference>
<dbReference type="GO" id="GO:0016298">
    <property type="term" value="F:lipase activity"/>
    <property type="evidence" value="ECO:0000318"/>
    <property type="project" value="GO_Central"/>
</dbReference>
<dbReference type="SUPFAM" id="SSF53474">
    <property type="entry name" value="alpha/beta-Hydrolases"/>
    <property type="match status" value="1"/>
</dbReference>
<keyword evidence="3" id="KW-1185">Reference proteome</keyword>
<dbReference type="PANTHER" id="PTHR32015">
    <property type="entry name" value="FASTING INDUCED LIPASE"/>
    <property type="match status" value="1"/>
</dbReference>
<dbReference type="STRING" id="6238.A8WMB3"/>
<evidence type="ECO:0000313" key="4">
    <source>
        <dbReference type="WormBase" id="CBG00116"/>
    </source>
</evidence>
<sequence>MLLINSYCFLASMVIIGAMADVYGPVSDHFLHHLNKRPKRNDAIIRQVEALGDTGSFGGKAFSDEKRVGALFSLVANTHSDVEEGMTTVSGKSQVQKLWEVIAAEGADVGEGDHLMRGNFCSNALECFWKHNIRKNAHTTNMTKHSIGGGKVQTERISWLTNTPIVFIHGNSDSALKYENHPFQTGFNDVIKYFMDKDYTLAELYGITYGNRSMAHSFSNFMQCEYFQLQRRFLEFVLHYTKSAQVNIVAHSMGATIARRIIKGGQYTTSTESCDLGHDLTKRVNTFISIASANYGMCICEHALAFAACGMETGFHPGTCTGTSCDSQDYKSTENCGDVKYSSTLMDLNKDGKKVAGFVASLWSEDDEIIGNLVWGRHTSLVPHSDMRKIYTNLSHMDMKSSTAADQYNIIRMNDQKFTFADSTEY</sequence>
<accession>A8WMB3</accession>
<dbReference type="Gene3D" id="3.40.50.1820">
    <property type="entry name" value="alpha/beta hydrolase"/>
    <property type="match status" value="1"/>
</dbReference>
<dbReference type="InterPro" id="IPR029058">
    <property type="entry name" value="AB_hydrolase_fold"/>
</dbReference>
<keyword evidence="1" id="KW-0732">Signal</keyword>
<dbReference type="InParanoid" id="A8WMB3"/>
<dbReference type="EMBL" id="HE601409">
    <property type="protein sequence ID" value="CAP21617.2"/>
    <property type="molecule type" value="Genomic_DNA"/>
</dbReference>